<keyword evidence="1" id="KW-1185">Reference proteome</keyword>
<proteinExistence type="predicted"/>
<sequence length="40" mass="4918">MCEKGMRRRNAKFVVKEYSGMRQKLLSEKRMKQKDNWVVK</sequence>
<dbReference type="WBParaSite" id="PEQ_0000673701-mRNA-1">
    <property type="protein sequence ID" value="PEQ_0000673701-mRNA-1"/>
    <property type="gene ID" value="PEQ_0000673701"/>
</dbReference>
<protein>
    <submittedName>
        <fullName evidence="2">Uncharacterized protein</fullName>
    </submittedName>
</protein>
<reference evidence="2" key="1">
    <citation type="submission" date="2022-11" db="UniProtKB">
        <authorList>
            <consortium name="WormBaseParasite"/>
        </authorList>
    </citation>
    <scope>IDENTIFICATION</scope>
</reference>
<organism evidence="1 2">
    <name type="scientific">Parascaris equorum</name>
    <name type="common">Equine roundworm</name>
    <dbReference type="NCBI Taxonomy" id="6256"/>
    <lineage>
        <taxon>Eukaryota</taxon>
        <taxon>Metazoa</taxon>
        <taxon>Ecdysozoa</taxon>
        <taxon>Nematoda</taxon>
        <taxon>Chromadorea</taxon>
        <taxon>Rhabditida</taxon>
        <taxon>Spirurina</taxon>
        <taxon>Ascaridomorpha</taxon>
        <taxon>Ascaridoidea</taxon>
        <taxon>Ascarididae</taxon>
        <taxon>Parascaris</taxon>
    </lineage>
</organism>
<name>A0A914RJU9_PAREQ</name>
<evidence type="ECO:0000313" key="2">
    <source>
        <dbReference type="WBParaSite" id="PEQ_0000673701-mRNA-1"/>
    </source>
</evidence>
<accession>A0A914RJU9</accession>
<dbReference type="Proteomes" id="UP000887564">
    <property type="component" value="Unplaced"/>
</dbReference>
<evidence type="ECO:0000313" key="1">
    <source>
        <dbReference type="Proteomes" id="UP000887564"/>
    </source>
</evidence>
<dbReference type="AlphaFoldDB" id="A0A914RJU9"/>